<dbReference type="RefSeq" id="XP_058339184.1">
    <property type="nucleotide sequence ID" value="XM_058490075.1"/>
</dbReference>
<keyword evidence="2" id="KW-1185">Reference proteome</keyword>
<sequence length="133" mass="15699">MYCYSASYLYFGPLEYSWMQLSLLSIVLWVRETVYRASFISESCQGQRATSTASFSVSLPYYIVRWFSLLGHLLDTSFYKHLQRQDNKFYTFWCRQVLSRLIVVLVVDNPLNGYPATHACYWWIISATSKKQQ</sequence>
<proteinExistence type="predicted"/>
<dbReference type="GeneID" id="83217496"/>
<accession>A0AAD7UXH0</accession>
<dbReference type="Proteomes" id="UP001234581">
    <property type="component" value="Unassembled WGS sequence"/>
</dbReference>
<comment type="caution">
    <text evidence="1">The sequence shown here is derived from an EMBL/GenBank/DDBJ whole genome shotgun (WGS) entry which is preliminary data.</text>
</comment>
<organism evidence="1 2">
    <name type="scientific">Lichtheimia ornata</name>
    <dbReference type="NCBI Taxonomy" id="688661"/>
    <lineage>
        <taxon>Eukaryota</taxon>
        <taxon>Fungi</taxon>
        <taxon>Fungi incertae sedis</taxon>
        <taxon>Mucoromycota</taxon>
        <taxon>Mucoromycotina</taxon>
        <taxon>Mucoromycetes</taxon>
        <taxon>Mucorales</taxon>
        <taxon>Lichtheimiaceae</taxon>
        <taxon>Lichtheimia</taxon>
    </lineage>
</organism>
<reference evidence="1 2" key="1">
    <citation type="submission" date="2023-03" db="EMBL/GenBank/DDBJ databases">
        <title>Genome sequence of Lichtheimia ornata CBS 291.66.</title>
        <authorList>
            <person name="Mohabir J.T."/>
            <person name="Shea T.P."/>
            <person name="Kurbessoian T."/>
            <person name="Berby B."/>
            <person name="Fontaine J."/>
            <person name="Livny J."/>
            <person name="Gnirke A."/>
            <person name="Stajich J.E."/>
            <person name="Cuomo C.A."/>
        </authorList>
    </citation>
    <scope>NUCLEOTIDE SEQUENCE [LARGE SCALE GENOMIC DNA]</scope>
    <source>
        <strain evidence="1">CBS 291.66</strain>
    </source>
</reference>
<evidence type="ECO:0000313" key="1">
    <source>
        <dbReference type="EMBL" id="KAJ8654270.1"/>
    </source>
</evidence>
<gene>
    <name evidence="1" type="ORF">O0I10_010092</name>
</gene>
<protein>
    <submittedName>
        <fullName evidence="1">Uncharacterized protein</fullName>
    </submittedName>
</protein>
<evidence type="ECO:0000313" key="2">
    <source>
        <dbReference type="Proteomes" id="UP001234581"/>
    </source>
</evidence>
<name>A0AAD7UXH0_9FUNG</name>
<dbReference type="EMBL" id="JARTCD010000064">
    <property type="protein sequence ID" value="KAJ8654270.1"/>
    <property type="molecule type" value="Genomic_DNA"/>
</dbReference>
<dbReference type="AlphaFoldDB" id="A0AAD7UXH0"/>